<gene>
    <name evidence="1" type="ORF">HMPREF9445_02035</name>
</gene>
<proteinExistence type="predicted"/>
<comment type="caution">
    <text evidence="1">The sequence shown here is derived from an EMBL/GenBank/DDBJ whole genome shotgun (WGS) entry which is preliminary data.</text>
</comment>
<name>A0ABP2KPV0_9BACE</name>
<organism evidence="1 2">
    <name type="scientific">Bacteroides clarus YIT 12056</name>
    <dbReference type="NCBI Taxonomy" id="762984"/>
    <lineage>
        <taxon>Bacteria</taxon>
        <taxon>Pseudomonadati</taxon>
        <taxon>Bacteroidota</taxon>
        <taxon>Bacteroidia</taxon>
        <taxon>Bacteroidales</taxon>
        <taxon>Bacteroidaceae</taxon>
        <taxon>Bacteroides</taxon>
    </lineage>
</organism>
<keyword evidence="2" id="KW-1185">Reference proteome</keyword>
<evidence type="ECO:0008006" key="3">
    <source>
        <dbReference type="Google" id="ProtNLM"/>
    </source>
</evidence>
<reference evidence="1 2" key="1">
    <citation type="submission" date="2011-02" db="EMBL/GenBank/DDBJ databases">
        <authorList>
            <person name="Weinstock G."/>
            <person name="Sodergren E."/>
            <person name="Clifton S."/>
            <person name="Fulton L."/>
            <person name="Fulton B."/>
            <person name="Courtney L."/>
            <person name="Fronick C."/>
            <person name="Harrison M."/>
            <person name="Strong C."/>
            <person name="Farmer C."/>
            <person name="Delahaunty K."/>
            <person name="Markovic C."/>
            <person name="Hall O."/>
            <person name="Minx P."/>
            <person name="Tomlinson C."/>
            <person name="Mitreva M."/>
            <person name="Hou S."/>
            <person name="Chen J."/>
            <person name="Wollam A."/>
            <person name="Pepin K.H."/>
            <person name="Johnson M."/>
            <person name="Bhonagiri V."/>
            <person name="Zhang X."/>
            <person name="Suruliraj S."/>
            <person name="Warren W."/>
            <person name="Chinwalla A."/>
            <person name="Mardis E.R."/>
            <person name="Wilson R.K."/>
        </authorList>
    </citation>
    <scope>NUCLEOTIDE SEQUENCE [LARGE SCALE GENOMIC DNA]</scope>
    <source>
        <strain evidence="1 2">YIT 12056</strain>
    </source>
</reference>
<accession>A0ABP2KPV0</accession>
<dbReference type="Proteomes" id="UP000010321">
    <property type="component" value="Unassembled WGS sequence"/>
</dbReference>
<evidence type="ECO:0000313" key="1">
    <source>
        <dbReference type="EMBL" id="EGF51047.1"/>
    </source>
</evidence>
<dbReference type="EMBL" id="AFBM01000023">
    <property type="protein sequence ID" value="EGF51047.1"/>
    <property type="molecule type" value="Genomic_DNA"/>
</dbReference>
<sequence length="39" mass="4850">MYYQINMYWLFRILIEYKCKVNDFHSICNIQFADIVTVL</sequence>
<protein>
    <recommendedName>
        <fullName evidence="3">Toxin-antitoxin system, toxin component domain protein</fullName>
    </recommendedName>
</protein>
<evidence type="ECO:0000313" key="2">
    <source>
        <dbReference type="Proteomes" id="UP000010321"/>
    </source>
</evidence>